<dbReference type="Proteomes" id="UP000248134">
    <property type="component" value="Unassembled WGS sequence"/>
</dbReference>
<organism evidence="1 2">
    <name type="scientific">Rhodopseudomonas palustris</name>
    <dbReference type="NCBI Taxonomy" id="1076"/>
    <lineage>
        <taxon>Bacteria</taxon>
        <taxon>Pseudomonadati</taxon>
        <taxon>Pseudomonadota</taxon>
        <taxon>Alphaproteobacteria</taxon>
        <taxon>Hyphomicrobiales</taxon>
        <taxon>Nitrobacteraceae</taxon>
        <taxon>Rhodopseudomonas</taxon>
    </lineage>
</organism>
<name>A0A323UPX9_RHOPL</name>
<proteinExistence type="predicted"/>
<reference evidence="1 2" key="1">
    <citation type="submission" date="2018-06" db="EMBL/GenBank/DDBJ databases">
        <title>Draft Whole-Genome Sequence of the purple photosynthetic bacterium Rhodospeudomonas palustris XCP.</title>
        <authorList>
            <person name="Rayyan A."/>
            <person name="Meyer T.E."/>
            <person name="Kyndt J.A."/>
        </authorList>
    </citation>
    <scope>NUCLEOTIDE SEQUENCE [LARGE SCALE GENOMIC DNA]</scope>
    <source>
        <strain evidence="1 2">XCP</strain>
    </source>
</reference>
<dbReference type="AlphaFoldDB" id="A0A323UPX9"/>
<sequence>MLDYLADAHSRGTLVSANYHVAEGDQNSLGQYLVARTASCSADRRPQLKIACIHCGNEYVAAEVNFHNCKCPVCQGGNGHHLI</sequence>
<comment type="caution">
    <text evidence="1">The sequence shown here is derived from an EMBL/GenBank/DDBJ whole genome shotgun (WGS) entry which is preliminary data.</text>
</comment>
<gene>
    <name evidence="1" type="ORF">DNX69_05165</name>
</gene>
<protein>
    <submittedName>
        <fullName evidence="1">Uncharacterized protein</fullName>
    </submittedName>
</protein>
<dbReference type="OrthoDB" id="8139367at2"/>
<dbReference type="EMBL" id="QKQS01000007">
    <property type="protein sequence ID" value="PZA13176.1"/>
    <property type="molecule type" value="Genomic_DNA"/>
</dbReference>
<evidence type="ECO:0000313" key="2">
    <source>
        <dbReference type="Proteomes" id="UP000248134"/>
    </source>
</evidence>
<accession>A0A323UPX9</accession>
<evidence type="ECO:0000313" key="1">
    <source>
        <dbReference type="EMBL" id="PZA13176.1"/>
    </source>
</evidence>